<reference evidence="2 3" key="1">
    <citation type="submission" date="2015-12" db="EMBL/GenBank/DDBJ databases">
        <title>Dictyostelia acquired genes for synthesis and detection of signals that induce cell-type specialization by lateral gene transfer from prokaryotes.</title>
        <authorList>
            <person name="Gloeckner G."/>
            <person name="Schaap P."/>
        </authorList>
    </citation>
    <scope>NUCLEOTIDE SEQUENCE [LARGE SCALE GENOMIC DNA]</scope>
    <source>
        <strain evidence="2 3">TK</strain>
    </source>
</reference>
<evidence type="ECO:0000256" key="1">
    <source>
        <dbReference type="SAM" id="Coils"/>
    </source>
</evidence>
<keyword evidence="3" id="KW-1185">Reference proteome</keyword>
<evidence type="ECO:0000313" key="3">
    <source>
        <dbReference type="Proteomes" id="UP000076078"/>
    </source>
</evidence>
<dbReference type="AlphaFoldDB" id="A0A152AAH3"/>
<dbReference type="EMBL" id="LODT01000001">
    <property type="protein sequence ID" value="KYR03135.1"/>
    <property type="molecule type" value="Genomic_DNA"/>
</dbReference>
<dbReference type="Proteomes" id="UP000076078">
    <property type="component" value="Unassembled WGS sequence"/>
</dbReference>
<gene>
    <name evidence="2" type="ORF">DLAC_00634</name>
</gene>
<organism evidence="2 3">
    <name type="scientific">Tieghemostelium lacteum</name>
    <name type="common">Slime mold</name>
    <name type="synonym">Dictyostelium lacteum</name>
    <dbReference type="NCBI Taxonomy" id="361077"/>
    <lineage>
        <taxon>Eukaryota</taxon>
        <taxon>Amoebozoa</taxon>
        <taxon>Evosea</taxon>
        <taxon>Eumycetozoa</taxon>
        <taxon>Dictyostelia</taxon>
        <taxon>Dictyosteliales</taxon>
        <taxon>Raperosteliaceae</taxon>
        <taxon>Tieghemostelium</taxon>
    </lineage>
</organism>
<dbReference type="InParanoid" id="A0A152AAH3"/>
<comment type="caution">
    <text evidence="2">The sequence shown here is derived from an EMBL/GenBank/DDBJ whole genome shotgun (WGS) entry which is preliminary data.</text>
</comment>
<sequence length="293" mass="34087">MNAKQLQKLNEIDQYNSKIFEIEFQIEMLENEFNQLKCQVEKLSIPKENIDDLKSQLVKKVFQNENEVKMKINDKEDQIQMTKQHIELLSNLTGYTIVSSKHAYLFDNVESFKYSGICYNVQFQLSFLYKSTDIVDNLLIIVTTKKYEKQFQNLCKQASFSSDLATSLDTFRNISKNLQKRDIFFDCLKSGWNNYNSLQTNYSLSISDDNNSISIFNNSNQKCIFTLKWTINQIDNSNDLNISFCPNTLSILHIQSIHTIIKSDLITSTLESDIISNSNSFLELFTKITINKQ</sequence>
<feature type="coiled-coil region" evidence="1">
    <location>
        <begin position="12"/>
        <end position="39"/>
    </location>
</feature>
<accession>A0A152AAH3</accession>
<protein>
    <submittedName>
        <fullName evidence="2">Uncharacterized protein</fullName>
    </submittedName>
</protein>
<keyword evidence="1" id="KW-0175">Coiled coil</keyword>
<evidence type="ECO:0000313" key="2">
    <source>
        <dbReference type="EMBL" id="KYR03135.1"/>
    </source>
</evidence>
<proteinExistence type="predicted"/>
<name>A0A152AAH3_TIELA</name>